<dbReference type="AlphaFoldDB" id="A0A1F5R8S0"/>
<dbReference type="Pfam" id="PF00704">
    <property type="entry name" value="Glyco_hydro_18"/>
    <property type="match status" value="1"/>
</dbReference>
<evidence type="ECO:0000256" key="1">
    <source>
        <dbReference type="ARBA" id="ARBA00022801"/>
    </source>
</evidence>
<evidence type="ECO:0000256" key="3">
    <source>
        <dbReference type="RuleBase" id="RU000489"/>
    </source>
</evidence>
<evidence type="ECO:0000313" key="5">
    <source>
        <dbReference type="EMBL" id="OGF10453.1"/>
    </source>
</evidence>
<dbReference type="InterPro" id="IPR017853">
    <property type="entry name" value="GH"/>
</dbReference>
<dbReference type="Gene3D" id="2.60.120.260">
    <property type="entry name" value="Galactose-binding domain-like"/>
    <property type="match status" value="1"/>
</dbReference>
<name>A0A1F5R8S0_9BACT</name>
<dbReference type="Gene3D" id="3.10.50.10">
    <property type="match status" value="1"/>
</dbReference>
<dbReference type="Gene3D" id="3.20.20.80">
    <property type="entry name" value="Glycosidases"/>
    <property type="match status" value="1"/>
</dbReference>
<dbReference type="PANTHER" id="PTHR46290:SF1">
    <property type="entry name" value="DI-N-ACETYLCHITOBIASE"/>
    <property type="match status" value="1"/>
</dbReference>
<dbReference type="Proteomes" id="UP000177230">
    <property type="component" value="Unassembled WGS sequence"/>
</dbReference>
<reference evidence="5 6" key="1">
    <citation type="journal article" date="2016" name="Nat. Commun.">
        <title>Thousands of microbial genomes shed light on interconnected biogeochemical processes in an aquifer system.</title>
        <authorList>
            <person name="Anantharaman K."/>
            <person name="Brown C.T."/>
            <person name="Hug L.A."/>
            <person name="Sharon I."/>
            <person name="Castelle C.J."/>
            <person name="Probst A.J."/>
            <person name="Thomas B.C."/>
            <person name="Singh A."/>
            <person name="Wilkins M.J."/>
            <person name="Karaoz U."/>
            <person name="Brodie E.L."/>
            <person name="Williams K.H."/>
            <person name="Hubbard S.S."/>
            <person name="Banfield J.F."/>
        </authorList>
    </citation>
    <scope>NUCLEOTIDE SEQUENCE [LARGE SCALE GENOMIC DNA]</scope>
</reference>
<feature type="domain" description="GH18" evidence="4">
    <location>
        <begin position="66"/>
        <end position="385"/>
    </location>
</feature>
<evidence type="ECO:0000256" key="2">
    <source>
        <dbReference type="ARBA" id="ARBA00023295"/>
    </source>
</evidence>
<dbReference type="InterPro" id="IPR001223">
    <property type="entry name" value="Glyco_hydro18_cat"/>
</dbReference>
<evidence type="ECO:0000259" key="4">
    <source>
        <dbReference type="PROSITE" id="PS51910"/>
    </source>
</evidence>
<dbReference type="GO" id="GO:0008061">
    <property type="term" value="F:chitin binding"/>
    <property type="evidence" value="ECO:0007669"/>
    <property type="project" value="InterPro"/>
</dbReference>
<gene>
    <name evidence="5" type="ORF">A2024_08850</name>
</gene>
<proteinExistence type="predicted"/>
<evidence type="ECO:0000313" key="6">
    <source>
        <dbReference type="Proteomes" id="UP000177230"/>
    </source>
</evidence>
<dbReference type="PROSITE" id="PS01095">
    <property type="entry name" value="GH18_1"/>
    <property type="match status" value="1"/>
</dbReference>
<organism evidence="5 6">
    <name type="scientific">Candidatus Edwardsbacteria bacterium GWF2_54_11</name>
    <dbReference type="NCBI Taxonomy" id="1817851"/>
    <lineage>
        <taxon>Bacteria</taxon>
        <taxon>Candidatus Edwardsiibacteriota</taxon>
    </lineage>
</organism>
<dbReference type="PROSITE" id="PS51910">
    <property type="entry name" value="GH18_2"/>
    <property type="match status" value="1"/>
</dbReference>
<dbReference type="GO" id="GO:0004553">
    <property type="term" value="F:hydrolase activity, hydrolyzing O-glycosyl compounds"/>
    <property type="evidence" value="ECO:0007669"/>
    <property type="project" value="InterPro"/>
</dbReference>
<keyword evidence="2 3" id="KW-0326">Glycosidase</keyword>
<dbReference type="InterPro" id="IPR011583">
    <property type="entry name" value="Chitinase_II/V-like_cat"/>
</dbReference>
<protein>
    <recommendedName>
        <fullName evidence="4">GH18 domain-containing protein</fullName>
    </recommendedName>
</protein>
<dbReference type="EMBL" id="MFFM01000038">
    <property type="protein sequence ID" value="OGF10453.1"/>
    <property type="molecule type" value="Genomic_DNA"/>
</dbReference>
<dbReference type="InterPro" id="IPR001579">
    <property type="entry name" value="Glyco_hydro_18_chit_AS"/>
</dbReference>
<dbReference type="GO" id="GO:0009313">
    <property type="term" value="P:oligosaccharide catabolic process"/>
    <property type="evidence" value="ECO:0007669"/>
    <property type="project" value="TreeGrafter"/>
</dbReference>
<comment type="caution">
    <text evidence="5">The sequence shown here is derived from an EMBL/GenBank/DDBJ whole genome shotgun (WGS) entry which is preliminary data.</text>
</comment>
<dbReference type="InterPro" id="IPR029070">
    <property type="entry name" value="Chitinase_insertion_sf"/>
</dbReference>
<dbReference type="SMART" id="SM00636">
    <property type="entry name" value="Glyco_18"/>
    <property type="match status" value="1"/>
</dbReference>
<sequence>MKDKNIHLPVWAGTLAVLAVLCFPVRAQNKSIHQLQSESYSDSLIIKGQEVKYPPLAKDKSPRVGKTVLGYDPYWTSDQYLHYDLITHLACFSAEMAGDGSISASHGFPGTWSATIAHAHKNGVKVLLCATCFSSSAISSILSSDSFRTNAVKNLITLVRNAGVDGINIDFEGLEFSQKQNMVRFTHELSDSFHSWNPDSYVSLATPAIDWAGSWDYDSLAIYSDGLFIMAYDYAWSGSDSTGPIAPLDGYTYDVGWTIHDYALYSGNRRNKLLCGFPYYGRDWPCTGTTAGSATTGGGSAVMFSQAETLAYDYGRQWQASSYSPWYYYNDGEWHQCWYDDEISLGYKYQMVWDSLLAGTGMWALSYDGSRPELWAALRTNFNIPIDSLINGGMENVFRDTVAVPSNNALKPYGWLEGDNAVSDTATDFIHSGSYALRHRADCFGKAAPFLSFLFQDVKVTPGAGYCLSGWGRKNDGAGNTMRMRVQWFDSLHANLLLDDTTAALSADSAGYIFLTTGTVMAPAGAAFARIKLNIWAVNSNAYWDRWDDISFTQITGVAGRPELPITNYELKLGQNYPNPFKQSTVISYQITGDGTVNLSVYNIAGQLVRVLINETSPSCPSPNAFGEGQEGEVGRSG</sequence>
<dbReference type="InterPro" id="IPR051887">
    <property type="entry name" value="GH18_Domain-Containing"/>
</dbReference>
<dbReference type="PANTHER" id="PTHR46290">
    <property type="entry name" value="DI-N-ACETYLCHITOBIASE"/>
    <property type="match status" value="1"/>
</dbReference>
<keyword evidence="1 3" id="KW-0378">Hydrolase</keyword>
<accession>A0A1F5R8S0</accession>
<dbReference type="SUPFAM" id="SSF51445">
    <property type="entry name" value="(Trans)glycosidases"/>
    <property type="match status" value="1"/>
</dbReference>